<reference evidence="9 10" key="1">
    <citation type="submission" date="2022-12" db="EMBL/GenBank/DDBJ databases">
        <title>Chromosome-level genome of Tegillarca granosa.</title>
        <authorList>
            <person name="Kim J."/>
        </authorList>
    </citation>
    <scope>NUCLEOTIDE SEQUENCE [LARGE SCALE GENOMIC DNA]</scope>
    <source>
        <strain evidence="9">Teg-2019</strain>
        <tissue evidence="9">Adductor muscle</tissue>
    </source>
</reference>
<comment type="similarity">
    <text evidence="5">Belongs to the TRAFAC class myosin-kinesin ATPase superfamily. Kinesin family.</text>
</comment>
<dbReference type="InterPro" id="IPR027417">
    <property type="entry name" value="P-loop_NTPase"/>
</dbReference>
<protein>
    <recommendedName>
        <fullName evidence="8">Kinesin motor domain-containing protein</fullName>
    </recommendedName>
</protein>
<dbReference type="PRINTS" id="PR00380">
    <property type="entry name" value="KINESINHEAVY"/>
</dbReference>
<sequence length="1635" mass="186361">MATKEKIKKKKDVAKLAEQVSLKDERPGSAQSQGSQVSVKEADIKNVTDNTDEKFKQDESKQEKEDNKRNEENRTNEENKSNEERKNENVDNPSPPSKSASEEKKETKQKSKLFGKAEKPDKKTKNQEPTKPPAKLEEKSHEKKKDKDNKIKKKGKEKKDRTPSPAPSLSVTEEQRRTPSPFRNNAVEPTNTLGSNTNLGSAASLKSYIYIFTEAWTDKSDVETWTIKSGEEDSPEQHAYVPYLYAKKCIAGIMNDMKLMKKTHVRIVEDIQVQYKAIEDETQSQFNTYIITLREHYSNKVQTFKQVIDIHRTDLDKKEAYWNEMLASLAERNNRLLRERKTLLIHSKEEIERLEKEKEEQRREYTEELDKANAVVAAAGAVSELELELKQTKDQLEKEKGEVVRLQGLLAAGEAAGASTTTTKERKKSVTKETATKSAVVAAAVVIDKNEKDKMSSERGHMEDERNKINEERLQMDEDRKNFGDERKKWMDEINLLQVNLTTQSKESEEWKAKYESMKSRLEQVATVQAKYQALESQYAALATVVATNESTKQAAEENAKKTQDDKNMMEKEQQNLESEIKKWEKDFKKKNGRPPTEDDKSDSVKEMYVQKEELNLMVTSLDQKLETYKNIEQGKVPDPPQVAPVPVDIKEPEVKTVEINVHVTLFQMYQVLYIPLWKLQFTELKFIKWSLACHCELSNQRDRIRELEVEIANLKAAAVVASASAASSEELENLKTENRELRKDMKKMLKKVENYEEKEKTAMQDPDTRIQTLEEKVTGLDNKVLDLESENEALKDSQEKLTTEKENLMQQVTVLQQQLASGTGSPSVVAAVPVKSSAGSGVGDQECGVIGHVDLVKQLEIKTREVEEKEIQIKELDQRIEEKNRVHQIHKDIPPAGEAVTQKLIKTDEEAKPFQAAKEKDQKAVNSWVEKFKKKHGRDPSNKDRDGEAEKLYKALEDSNKEFQDQKIKVEALKIMKTGDYKADQLQRRKSVTSLIQPEETAVEKIETQMSALDNKVTDLESENDTLKKDKLDLQSKIRKQVDAVEASLIQERAAHDNTKDELENLRKQMEITKEESANQKSSTEAEMDTLKKNMVAEIKARDEALLEKEKSTTDTASTALQNQISELKTKLEASNKNLETQRAANRELEGKVKNNKTEKDKAVKEMAVQMEKKEQQRSSEDKKRISTLERRIKELESAGVKPAAGVAVAATKNEIKRKEKILKELEKKYEIEKKKTERLDENLKTTEDDLKVTKKERDDKENELKKVKAELTTLGAAAKEGIEAATKVKTLESENKNLVSENKVLTENFNSERVLRKKYYNMVEDMKGKIRVYCRARPLSSSELERKNYSVLKSPDEYTIQVDTARGMKEFQFDQVFMEDSTQEKIFEDTHEQKNKYTIVVQAYMLELYNDKLIDLFAKPGTSDEEKMEIKKDKRGLVYVQGSVIKDAHNAKELMALFEEGSKNRHTASTKMNQESSRSHLVIGITMESTNKTTGQVLKGKLSLVDLAGSERVGKTGATADQLKEAMSINKSLSALGDVISALSSEQQFIPYRNNKLTMLMQDSMGGNAKTLMFVNISPADYNQEETVISLTYASRVKLITNDASKNAENKEVARLKAIISKMKKGEVVDEEL</sequence>
<comment type="subcellular location">
    <subcellularLocation>
        <location evidence="1">Cytoplasm</location>
        <location evidence="1">Cytoskeleton</location>
    </subcellularLocation>
</comment>
<evidence type="ECO:0000256" key="7">
    <source>
        <dbReference type="SAM" id="MobiDB-lite"/>
    </source>
</evidence>
<dbReference type="InterPro" id="IPR001752">
    <property type="entry name" value="Kinesin_motor_dom"/>
</dbReference>
<dbReference type="Proteomes" id="UP001217089">
    <property type="component" value="Unassembled WGS sequence"/>
</dbReference>
<evidence type="ECO:0000256" key="6">
    <source>
        <dbReference type="SAM" id="Coils"/>
    </source>
</evidence>
<feature type="compositionally biased region" description="Basic and acidic residues" evidence="7">
    <location>
        <begin position="1146"/>
        <end position="1162"/>
    </location>
</feature>
<dbReference type="EMBL" id="JARBDR010000903">
    <property type="protein sequence ID" value="KAJ8304782.1"/>
    <property type="molecule type" value="Genomic_DNA"/>
</dbReference>
<feature type="coiled-coil region" evidence="6">
    <location>
        <begin position="337"/>
        <end position="409"/>
    </location>
</feature>
<evidence type="ECO:0000313" key="10">
    <source>
        <dbReference type="Proteomes" id="UP001217089"/>
    </source>
</evidence>
<comment type="caution">
    <text evidence="9">The sequence shown here is derived from an EMBL/GenBank/DDBJ whole genome shotgun (WGS) entry which is preliminary data.</text>
</comment>
<keyword evidence="6" id="KW-0175">Coiled coil</keyword>
<dbReference type="PROSITE" id="PS00411">
    <property type="entry name" value="KINESIN_MOTOR_1"/>
    <property type="match status" value="1"/>
</dbReference>
<accession>A0ABQ9EMH1</accession>
<feature type="coiled-coil region" evidence="6">
    <location>
        <begin position="860"/>
        <end position="887"/>
    </location>
</feature>
<evidence type="ECO:0000256" key="5">
    <source>
        <dbReference type="PROSITE-ProRule" id="PRU00283"/>
    </source>
</evidence>
<proteinExistence type="inferred from homology"/>
<feature type="compositionally biased region" description="Basic and acidic residues" evidence="7">
    <location>
        <begin position="100"/>
        <end position="149"/>
    </location>
</feature>
<keyword evidence="3" id="KW-0067">ATP-binding</keyword>
<dbReference type="InterPro" id="IPR027640">
    <property type="entry name" value="Kinesin-like_fam"/>
</dbReference>
<gene>
    <name evidence="9" type="ORF">KUTeg_018365</name>
</gene>
<feature type="compositionally biased region" description="Basic and acidic residues" evidence="7">
    <location>
        <begin position="40"/>
        <end position="89"/>
    </location>
</feature>
<evidence type="ECO:0000313" key="9">
    <source>
        <dbReference type="EMBL" id="KAJ8304782.1"/>
    </source>
</evidence>
<dbReference type="Pfam" id="PF00225">
    <property type="entry name" value="Kinesin"/>
    <property type="match status" value="1"/>
</dbReference>
<dbReference type="PANTHER" id="PTHR47972:SF16">
    <property type="entry name" value="KINESIN-LIKE PROTEIN"/>
    <property type="match status" value="1"/>
</dbReference>
<dbReference type="SMART" id="SM00129">
    <property type="entry name" value="KISc"/>
    <property type="match status" value="1"/>
</dbReference>
<dbReference type="InterPro" id="IPR019821">
    <property type="entry name" value="Kinesin_motor_CS"/>
</dbReference>
<dbReference type="InterPro" id="IPR036961">
    <property type="entry name" value="Kinesin_motor_dom_sf"/>
</dbReference>
<evidence type="ECO:0000256" key="1">
    <source>
        <dbReference type="ARBA" id="ARBA00004245"/>
    </source>
</evidence>
<feature type="domain" description="Kinesin motor" evidence="8">
    <location>
        <begin position="1395"/>
        <end position="1602"/>
    </location>
</feature>
<dbReference type="PROSITE" id="PS50067">
    <property type="entry name" value="KINESIN_MOTOR_2"/>
    <property type="match status" value="2"/>
</dbReference>
<organism evidence="9 10">
    <name type="scientific">Tegillarca granosa</name>
    <name type="common">Malaysian cockle</name>
    <name type="synonym">Anadara granosa</name>
    <dbReference type="NCBI Taxonomy" id="220873"/>
    <lineage>
        <taxon>Eukaryota</taxon>
        <taxon>Metazoa</taxon>
        <taxon>Spiralia</taxon>
        <taxon>Lophotrochozoa</taxon>
        <taxon>Mollusca</taxon>
        <taxon>Bivalvia</taxon>
        <taxon>Autobranchia</taxon>
        <taxon>Pteriomorphia</taxon>
        <taxon>Arcoida</taxon>
        <taxon>Arcoidea</taxon>
        <taxon>Arcidae</taxon>
        <taxon>Tegillarca</taxon>
    </lineage>
</organism>
<dbReference type="Gene3D" id="3.40.850.10">
    <property type="entry name" value="Kinesin motor domain"/>
    <property type="match status" value="2"/>
</dbReference>
<dbReference type="Gene3D" id="1.10.10.1460">
    <property type="match status" value="1"/>
</dbReference>
<feature type="region of interest" description="Disordered" evidence="7">
    <location>
        <begin position="1143"/>
        <end position="1162"/>
    </location>
</feature>
<keyword evidence="4" id="KW-0206">Cytoskeleton</keyword>
<keyword evidence="4" id="KW-0963">Cytoplasm</keyword>
<feature type="compositionally biased region" description="Low complexity" evidence="7">
    <location>
        <begin position="28"/>
        <end position="39"/>
    </location>
</feature>
<keyword evidence="10" id="KW-1185">Reference proteome</keyword>
<dbReference type="SUPFAM" id="SSF52540">
    <property type="entry name" value="P-loop containing nucleoside triphosphate hydrolases"/>
    <property type="match status" value="1"/>
</dbReference>
<evidence type="ECO:0000256" key="3">
    <source>
        <dbReference type="ARBA" id="ARBA00022840"/>
    </source>
</evidence>
<feature type="compositionally biased region" description="Polar residues" evidence="7">
    <location>
        <begin position="181"/>
        <end position="198"/>
    </location>
</feature>
<feature type="compositionally biased region" description="Basic residues" evidence="7">
    <location>
        <begin position="1"/>
        <end position="12"/>
    </location>
</feature>
<feature type="coiled-coil region" evidence="6">
    <location>
        <begin position="1004"/>
        <end position="1095"/>
    </location>
</feature>
<feature type="region of interest" description="Disordered" evidence="7">
    <location>
        <begin position="585"/>
        <end position="604"/>
    </location>
</feature>
<feature type="coiled-coil region" evidence="6">
    <location>
        <begin position="452"/>
        <end position="482"/>
    </location>
</feature>
<keyword evidence="2" id="KW-0547">Nucleotide-binding</keyword>
<dbReference type="PANTHER" id="PTHR47972">
    <property type="entry name" value="KINESIN-LIKE PROTEIN KLP-3"/>
    <property type="match status" value="1"/>
</dbReference>
<feature type="region of interest" description="Disordered" evidence="7">
    <location>
        <begin position="1"/>
        <end position="198"/>
    </location>
</feature>
<feature type="region of interest" description="Disordered" evidence="7">
    <location>
        <begin position="555"/>
        <end position="577"/>
    </location>
</feature>
<comment type="caution">
    <text evidence="5">Lacks conserved residue(s) required for the propagation of feature annotation.</text>
</comment>
<evidence type="ECO:0000259" key="8">
    <source>
        <dbReference type="PROSITE" id="PS50067"/>
    </source>
</evidence>
<evidence type="ECO:0000256" key="4">
    <source>
        <dbReference type="ARBA" id="ARBA00023212"/>
    </source>
</evidence>
<feature type="domain" description="Kinesin motor" evidence="8">
    <location>
        <begin position="1331"/>
        <end position="1392"/>
    </location>
</feature>
<feature type="coiled-coil region" evidence="6">
    <location>
        <begin position="698"/>
        <end position="819"/>
    </location>
</feature>
<evidence type="ECO:0000256" key="2">
    <source>
        <dbReference type="ARBA" id="ARBA00022741"/>
    </source>
</evidence>
<name>A0ABQ9EMH1_TEGGR</name>